<reference evidence="2" key="2">
    <citation type="submission" date="2015-01" db="EMBL/GenBank/DDBJ databases">
        <title>Evolutionary Origins and Diversification of the Mycorrhizal Mutualists.</title>
        <authorList>
            <consortium name="DOE Joint Genome Institute"/>
            <consortium name="Mycorrhizal Genomics Consortium"/>
            <person name="Kohler A."/>
            <person name="Kuo A."/>
            <person name="Nagy L.G."/>
            <person name="Floudas D."/>
            <person name="Copeland A."/>
            <person name="Barry K.W."/>
            <person name="Cichocki N."/>
            <person name="Veneault-Fourrey C."/>
            <person name="LaButti K."/>
            <person name="Lindquist E.A."/>
            <person name="Lipzen A."/>
            <person name="Lundell T."/>
            <person name="Morin E."/>
            <person name="Murat C."/>
            <person name="Riley R."/>
            <person name="Ohm R."/>
            <person name="Sun H."/>
            <person name="Tunlid A."/>
            <person name="Henrissat B."/>
            <person name="Grigoriev I.V."/>
            <person name="Hibbett D.S."/>
            <person name="Martin F."/>
        </authorList>
    </citation>
    <scope>NUCLEOTIDE SEQUENCE [LARGE SCALE GENOMIC DNA]</scope>
    <source>
        <strain evidence="2">Zn</strain>
    </source>
</reference>
<sequence length="179" mass="20564">MLGKEHPSSTAARAHQNLSIVPTLHRFPKYALGFFTSIKLDFSTLNLDLFQPDQPGWKIWLSTVQVLLEEANLAILGLELRLREKYYEAYPDEEFDNGYKDRIWEIYQNFIQPVASLHGLKNFYVHLNWACTIGFPGVGVLDGREEIEGKLERMVMGDGYDAWKCGKVVRIEGHLRGAY</sequence>
<protein>
    <submittedName>
        <fullName evidence="1">Uncharacterized protein</fullName>
    </submittedName>
</protein>
<dbReference type="AlphaFoldDB" id="A0A0C3GZX0"/>
<name>A0A0C3GZX0_OIDMZ</name>
<dbReference type="OrthoDB" id="2099276at2759"/>
<evidence type="ECO:0000313" key="2">
    <source>
        <dbReference type="Proteomes" id="UP000054321"/>
    </source>
</evidence>
<reference evidence="1 2" key="1">
    <citation type="submission" date="2014-04" db="EMBL/GenBank/DDBJ databases">
        <authorList>
            <consortium name="DOE Joint Genome Institute"/>
            <person name="Kuo A."/>
            <person name="Martino E."/>
            <person name="Perotto S."/>
            <person name="Kohler A."/>
            <person name="Nagy L.G."/>
            <person name="Floudas D."/>
            <person name="Copeland A."/>
            <person name="Barry K.W."/>
            <person name="Cichocki N."/>
            <person name="Veneault-Fourrey C."/>
            <person name="LaButti K."/>
            <person name="Lindquist E.A."/>
            <person name="Lipzen A."/>
            <person name="Lundell T."/>
            <person name="Morin E."/>
            <person name="Murat C."/>
            <person name="Sun H."/>
            <person name="Tunlid A."/>
            <person name="Henrissat B."/>
            <person name="Grigoriev I.V."/>
            <person name="Hibbett D.S."/>
            <person name="Martin F."/>
            <person name="Nordberg H.P."/>
            <person name="Cantor M.N."/>
            <person name="Hua S.X."/>
        </authorList>
    </citation>
    <scope>NUCLEOTIDE SEQUENCE [LARGE SCALE GENOMIC DNA]</scope>
    <source>
        <strain evidence="1 2">Zn</strain>
    </source>
</reference>
<evidence type="ECO:0000313" key="1">
    <source>
        <dbReference type="EMBL" id="KIM96684.1"/>
    </source>
</evidence>
<keyword evidence="2" id="KW-1185">Reference proteome</keyword>
<dbReference type="Proteomes" id="UP000054321">
    <property type="component" value="Unassembled WGS sequence"/>
</dbReference>
<accession>A0A0C3GZX0</accession>
<dbReference type="InParanoid" id="A0A0C3GZX0"/>
<dbReference type="EMBL" id="KN832883">
    <property type="protein sequence ID" value="KIM96684.1"/>
    <property type="molecule type" value="Genomic_DNA"/>
</dbReference>
<dbReference type="HOGENOM" id="CLU_128867_0_0_1"/>
<organism evidence="1 2">
    <name type="scientific">Oidiodendron maius (strain Zn)</name>
    <dbReference type="NCBI Taxonomy" id="913774"/>
    <lineage>
        <taxon>Eukaryota</taxon>
        <taxon>Fungi</taxon>
        <taxon>Dikarya</taxon>
        <taxon>Ascomycota</taxon>
        <taxon>Pezizomycotina</taxon>
        <taxon>Leotiomycetes</taxon>
        <taxon>Leotiomycetes incertae sedis</taxon>
        <taxon>Myxotrichaceae</taxon>
        <taxon>Oidiodendron</taxon>
    </lineage>
</organism>
<proteinExistence type="predicted"/>
<gene>
    <name evidence="1" type="ORF">OIDMADRAFT_58257</name>
</gene>